<accession>H8GHK7</accession>
<feature type="transmembrane region" description="Helical" evidence="7">
    <location>
        <begin position="51"/>
        <end position="74"/>
    </location>
</feature>
<keyword evidence="5 7" id="KW-1133">Transmembrane helix</keyword>
<comment type="subcellular location">
    <subcellularLocation>
        <location evidence="1">Cell inner membrane</location>
    </subcellularLocation>
</comment>
<dbReference type="GO" id="GO:0005886">
    <property type="term" value="C:plasma membrane"/>
    <property type="evidence" value="ECO:0007669"/>
    <property type="project" value="UniProtKB-SubCell"/>
</dbReference>
<organism evidence="8 9">
    <name type="scientific">Methylomicrobium album BG8</name>
    <dbReference type="NCBI Taxonomy" id="686340"/>
    <lineage>
        <taxon>Bacteria</taxon>
        <taxon>Pseudomonadati</taxon>
        <taxon>Pseudomonadota</taxon>
        <taxon>Gammaproteobacteria</taxon>
        <taxon>Methylococcales</taxon>
        <taxon>Methylococcaceae</taxon>
        <taxon>Methylomicrobium</taxon>
    </lineage>
</organism>
<name>H8GHK7_METAL</name>
<keyword evidence="2" id="KW-1003">Cell membrane</keyword>
<evidence type="ECO:0000313" key="8">
    <source>
        <dbReference type="EMBL" id="EIC30159.1"/>
    </source>
</evidence>
<evidence type="ECO:0000256" key="2">
    <source>
        <dbReference type="ARBA" id="ARBA00022475"/>
    </source>
</evidence>
<dbReference type="HOGENOM" id="CLU_041903_2_0_6"/>
<dbReference type="STRING" id="686340.Metal_2437"/>
<evidence type="ECO:0000256" key="5">
    <source>
        <dbReference type="ARBA" id="ARBA00022989"/>
    </source>
</evidence>
<dbReference type="PANTHER" id="PTHR30462">
    <property type="entry name" value="INTERMEMBRANE TRANSPORT PROTEIN PQIB-RELATED"/>
    <property type="match status" value="1"/>
</dbReference>
<dbReference type="InterPro" id="IPR051800">
    <property type="entry name" value="PqiA-PqiB_transport"/>
</dbReference>
<dbReference type="eggNOG" id="COG2995">
    <property type="taxonomic scope" value="Bacteria"/>
</dbReference>
<feature type="transmembrane region" description="Helical" evidence="7">
    <location>
        <begin position="136"/>
        <end position="161"/>
    </location>
</feature>
<dbReference type="RefSeq" id="WP_005372615.1">
    <property type="nucleotide sequence ID" value="NZ_CM001475.1"/>
</dbReference>
<dbReference type="EMBL" id="CM001475">
    <property type="protein sequence ID" value="EIC30159.1"/>
    <property type="molecule type" value="Genomic_DNA"/>
</dbReference>
<evidence type="ECO:0000256" key="1">
    <source>
        <dbReference type="ARBA" id="ARBA00004533"/>
    </source>
</evidence>
<dbReference type="InterPro" id="IPR007498">
    <property type="entry name" value="PqiA-like"/>
</dbReference>
<evidence type="ECO:0000256" key="4">
    <source>
        <dbReference type="ARBA" id="ARBA00022692"/>
    </source>
</evidence>
<feature type="transmembrane region" description="Helical" evidence="7">
    <location>
        <begin position="167"/>
        <end position="190"/>
    </location>
</feature>
<evidence type="ECO:0000313" key="9">
    <source>
        <dbReference type="Proteomes" id="UP000005090"/>
    </source>
</evidence>
<keyword evidence="3" id="KW-0997">Cell inner membrane</keyword>
<dbReference type="PANTHER" id="PTHR30462:SF3">
    <property type="entry name" value="INTERMEMBRANE TRANSPORT PROTEIN PQIA"/>
    <property type="match status" value="1"/>
</dbReference>
<evidence type="ECO:0000256" key="3">
    <source>
        <dbReference type="ARBA" id="ARBA00022519"/>
    </source>
</evidence>
<dbReference type="AlphaFoldDB" id="H8GHK7"/>
<evidence type="ECO:0000256" key="6">
    <source>
        <dbReference type="ARBA" id="ARBA00023136"/>
    </source>
</evidence>
<evidence type="ECO:0000256" key="7">
    <source>
        <dbReference type="SAM" id="Phobius"/>
    </source>
</evidence>
<keyword evidence="9" id="KW-1185">Reference proteome</keyword>
<keyword evidence="4 7" id="KW-0812">Transmembrane</keyword>
<feature type="transmembrane region" description="Helical" evidence="7">
    <location>
        <begin position="94"/>
        <end position="124"/>
    </location>
</feature>
<proteinExistence type="predicted"/>
<reference evidence="8 9" key="1">
    <citation type="journal article" date="2013" name="Genome Announc.">
        <title>Genome Sequence of the Obligate Gammaproteobacterial Methanotroph Methylomicrobium album Strain BG8.</title>
        <authorList>
            <person name="Kits K.D."/>
            <person name="Kalyuzhnaya M.G."/>
            <person name="Klotz M.G."/>
            <person name="Jetten M.S."/>
            <person name="Op den Camp H.J."/>
            <person name="Vuilleumier S."/>
            <person name="Bringel F."/>
            <person name="Dispirito A.A."/>
            <person name="Murrell J.C."/>
            <person name="Bruce D."/>
            <person name="Cheng J.F."/>
            <person name="Copeland A."/>
            <person name="Goodwin L."/>
            <person name="Hauser L."/>
            <person name="Lajus A."/>
            <person name="Land M.L."/>
            <person name="Lapidus A."/>
            <person name="Lucas S."/>
            <person name="Medigue C."/>
            <person name="Pitluck S."/>
            <person name="Woyke T."/>
            <person name="Zeytun A."/>
            <person name="Stein L.Y."/>
        </authorList>
    </citation>
    <scope>NUCLEOTIDE SEQUENCE [LARGE SCALE GENOMIC DNA]</scope>
    <source>
        <strain evidence="8 9">BG8</strain>
    </source>
</reference>
<sequence>MKRLAGALRQGLVRCHDCGALAKREAASRPCPVCGSPLHARIPNSLQRTMAFLLAGYALYVPANLFPIMTVTRFGAGEPHTILGGILALVDGGMLPIAILVFIASILVPLLKLLGLTLLWLCVFYRWQVNARRWTLIYRMIAFVGRWSMLDIFMISILISLVDLGGVAQVLAGPAATAFASVVVITLFAAKSFDPRLIWDHQTHDERRIRLRNPRRLAE</sequence>
<keyword evidence="6 7" id="KW-0472">Membrane</keyword>
<dbReference type="Proteomes" id="UP000005090">
    <property type="component" value="Chromosome"/>
</dbReference>
<protein>
    <submittedName>
        <fullName evidence="8">Putative paraquat-inducible protein A</fullName>
    </submittedName>
</protein>
<gene>
    <name evidence="8" type="ORF">Metal_2437</name>
</gene>
<dbReference type="Pfam" id="PF04403">
    <property type="entry name" value="PqiA"/>
    <property type="match status" value="1"/>
</dbReference>